<keyword evidence="13" id="KW-1185">Reference proteome</keyword>
<evidence type="ECO:0000256" key="9">
    <source>
        <dbReference type="RuleBase" id="RU004386"/>
    </source>
</evidence>
<dbReference type="NCBIfam" id="NF002759">
    <property type="entry name" value="PRK02813.1"/>
    <property type="match status" value="1"/>
</dbReference>
<name>A0A1G9MBU6_9CORY</name>
<dbReference type="EC" id="3.4.11.-" evidence="10"/>
<keyword evidence="3 9" id="KW-0031">Aminopeptidase</keyword>
<feature type="chain" id="PRO_5039165251" description="M18 family aminopeptidase" evidence="11">
    <location>
        <begin position="23"/>
        <end position="401"/>
    </location>
</feature>
<dbReference type="GO" id="GO:0008237">
    <property type="term" value="F:metallopeptidase activity"/>
    <property type="evidence" value="ECO:0007669"/>
    <property type="project" value="UniProtKB-KW"/>
</dbReference>
<comment type="cofactor">
    <cofactor evidence="1 10">
        <name>Zn(2+)</name>
        <dbReference type="ChEBI" id="CHEBI:29105"/>
    </cofactor>
</comment>
<proteinExistence type="inferred from homology"/>
<gene>
    <name evidence="12" type="ORF">SAMN04488535_0537</name>
</gene>
<dbReference type="OrthoDB" id="5288740at2"/>
<comment type="similarity">
    <text evidence="2 9">Belongs to the peptidase M18 family.</text>
</comment>
<dbReference type="GO" id="GO:0008270">
    <property type="term" value="F:zinc ion binding"/>
    <property type="evidence" value="ECO:0007669"/>
    <property type="project" value="InterPro"/>
</dbReference>
<keyword evidence="11" id="KW-0732">Signal</keyword>
<reference evidence="13" key="1">
    <citation type="submission" date="2016-10" db="EMBL/GenBank/DDBJ databases">
        <authorList>
            <person name="Varghese N."/>
            <person name="Submissions S."/>
        </authorList>
    </citation>
    <scope>NUCLEOTIDE SEQUENCE [LARGE SCALE GENOMIC DNA]</scope>
    <source>
        <strain evidence="13">DSM 20632</strain>
    </source>
</reference>
<dbReference type="PANTHER" id="PTHR28570">
    <property type="entry name" value="ASPARTYL AMINOPEPTIDASE"/>
    <property type="match status" value="1"/>
</dbReference>
<dbReference type="GO" id="GO:0004177">
    <property type="term" value="F:aminopeptidase activity"/>
    <property type="evidence" value="ECO:0007669"/>
    <property type="project" value="UniProtKB-KW"/>
</dbReference>
<evidence type="ECO:0000256" key="1">
    <source>
        <dbReference type="ARBA" id="ARBA00001947"/>
    </source>
</evidence>
<evidence type="ECO:0000313" key="13">
    <source>
        <dbReference type="Proteomes" id="UP000199350"/>
    </source>
</evidence>
<evidence type="ECO:0000256" key="8">
    <source>
        <dbReference type="ARBA" id="ARBA00023049"/>
    </source>
</evidence>
<evidence type="ECO:0000256" key="2">
    <source>
        <dbReference type="ARBA" id="ARBA00008290"/>
    </source>
</evidence>
<evidence type="ECO:0000256" key="7">
    <source>
        <dbReference type="ARBA" id="ARBA00022833"/>
    </source>
</evidence>
<dbReference type="RefSeq" id="WP_092148409.1">
    <property type="nucleotide sequence ID" value="NZ_LT629700.1"/>
</dbReference>
<organism evidence="12 13">
    <name type="scientific">Corynebacterium mycetoides</name>
    <dbReference type="NCBI Taxonomy" id="38302"/>
    <lineage>
        <taxon>Bacteria</taxon>
        <taxon>Bacillati</taxon>
        <taxon>Actinomycetota</taxon>
        <taxon>Actinomycetes</taxon>
        <taxon>Mycobacteriales</taxon>
        <taxon>Corynebacteriaceae</taxon>
        <taxon>Corynebacterium</taxon>
    </lineage>
</organism>
<evidence type="ECO:0000256" key="6">
    <source>
        <dbReference type="ARBA" id="ARBA00022801"/>
    </source>
</evidence>
<dbReference type="STRING" id="38302.SAMN04488535_0537"/>
<dbReference type="Gene3D" id="3.40.630.10">
    <property type="entry name" value="Zn peptidases"/>
    <property type="match status" value="1"/>
</dbReference>
<evidence type="ECO:0000313" key="12">
    <source>
        <dbReference type="EMBL" id="SDL71740.1"/>
    </source>
</evidence>
<dbReference type="GO" id="GO:0006508">
    <property type="term" value="P:proteolysis"/>
    <property type="evidence" value="ECO:0007669"/>
    <property type="project" value="UniProtKB-KW"/>
</dbReference>
<accession>A0A1G9MBU6</accession>
<dbReference type="InterPro" id="IPR001948">
    <property type="entry name" value="Peptidase_M18"/>
</dbReference>
<keyword evidence="6 9" id="KW-0378">Hydrolase</keyword>
<dbReference type="Pfam" id="PF02127">
    <property type="entry name" value="Peptidase_M18"/>
    <property type="match status" value="1"/>
</dbReference>
<dbReference type="SUPFAM" id="SSF101821">
    <property type="entry name" value="Aminopeptidase/glucanase lid domain"/>
    <property type="match status" value="1"/>
</dbReference>
<keyword evidence="7 9" id="KW-0862">Zinc</keyword>
<evidence type="ECO:0000256" key="3">
    <source>
        <dbReference type="ARBA" id="ARBA00022438"/>
    </source>
</evidence>
<dbReference type="AlphaFoldDB" id="A0A1G9MBU6"/>
<dbReference type="GO" id="GO:0005737">
    <property type="term" value="C:cytoplasm"/>
    <property type="evidence" value="ECO:0007669"/>
    <property type="project" value="UniProtKB-ARBA"/>
</dbReference>
<evidence type="ECO:0000256" key="10">
    <source>
        <dbReference type="RuleBase" id="RU004387"/>
    </source>
</evidence>
<evidence type="ECO:0000256" key="11">
    <source>
        <dbReference type="SAM" id="SignalP"/>
    </source>
</evidence>
<dbReference type="InterPro" id="IPR023358">
    <property type="entry name" value="Peptidase_M18_dom2"/>
</dbReference>
<evidence type="ECO:0000256" key="4">
    <source>
        <dbReference type="ARBA" id="ARBA00022670"/>
    </source>
</evidence>
<dbReference type="Proteomes" id="UP000199350">
    <property type="component" value="Chromosome I"/>
</dbReference>
<protein>
    <recommendedName>
        <fullName evidence="10">M18 family aminopeptidase</fullName>
        <ecNumber evidence="10">3.4.11.-</ecNumber>
    </recommendedName>
</protein>
<dbReference type="PRINTS" id="PR00932">
    <property type="entry name" value="AMINO1PTASE"/>
</dbReference>
<dbReference type="SUPFAM" id="SSF53187">
    <property type="entry name" value="Zn-dependent exopeptidases"/>
    <property type="match status" value="1"/>
</dbReference>
<dbReference type="PANTHER" id="PTHR28570:SF3">
    <property type="entry name" value="ASPARTYL AMINOPEPTIDASE"/>
    <property type="match status" value="1"/>
</dbReference>
<dbReference type="EMBL" id="LT629700">
    <property type="protein sequence ID" value="SDL71740.1"/>
    <property type="molecule type" value="Genomic_DNA"/>
</dbReference>
<keyword evidence="4 9" id="KW-0645">Protease</keyword>
<evidence type="ECO:0000256" key="5">
    <source>
        <dbReference type="ARBA" id="ARBA00022723"/>
    </source>
</evidence>
<keyword evidence="5 9" id="KW-0479">Metal-binding</keyword>
<keyword evidence="8 9" id="KW-0482">Metalloprotease</keyword>
<feature type="signal peptide" evidence="11">
    <location>
        <begin position="1"/>
        <end position="22"/>
    </location>
</feature>
<sequence>MTHPTIAEFLSFLDASPSAFHAAANVAAMLADAGYARDTDLTPGGHVTVTGGAVLAWWMPENPNPRVRIVGSHTDSPSLMLKPDPDFAREGFRQAAVEVYGGPILSTWFDRDLRFAGRVVCADGSQRLVRTDAIARVPSLAIHLSRSDSVEIDKQVHLQPVLAVDEDVSTLVARAAGVEPGDVLAHEVVAADAQPSAVVGESVMSARLDNLSSVWASTQAMLAAQEAASDILVLAAFNHEEVGSASVEGAGGALLERLLARLSAHVGDPVSFYADSLAVSADAAHSVHPNYPGKHDPTHRPLLNHGPVLKVNANQRYASNAVTQAEWIASCRAAQVPVQTFVSHNAVPCGSTIGPITSTRLGIPTVDVGVPLLSMHSVREQAGVRDMVWFVEALSAFLRGR</sequence>
<dbReference type="Gene3D" id="2.30.250.10">
    <property type="entry name" value="Aminopeptidase i, Domain 2"/>
    <property type="match status" value="1"/>
</dbReference>